<evidence type="ECO:0000313" key="3">
    <source>
        <dbReference type="Proteomes" id="UP001262410"/>
    </source>
</evidence>
<evidence type="ECO:0000313" key="2">
    <source>
        <dbReference type="EMBL" id="MDR6289328.1"/>
    </source>
</evidence>
<reference evidence="2 3" key="1">
    <citation type="submission" date="2023-07" db="EMBL/GenBank/DDBJ databases">
        <title>Sorghum-associated microbial communities from plants grown in Nebraska, USA.</title>
        <authorList>
            <person name="Schachtman D."/>
        </authorList>
    </citation>
    <scope>NUCLEOTIDE SEQUENCE [LARGE SCALE GENOMIC DNA]</scope>
    <source>
        <strain evidence="2 3">584</strain>
    </source>
</reference>
<feature type="transmembrane region" description="Helical" evidence="1">
    <location>
        <begin position="100"/>
        <end position="122"/>
    </location>
</feature>
<feature type="transmembrane region" description="Helical" evidence="1">
    <location>
        <begin position="252"/>
        <end position="273"/>
    </location>
</feature>
<feature type="transmembrane region" description="Helical" evidence="1">
    <location>
        <begin position="68"/>
        <end position="88"/>
    </location>
</feature>
<protein>
    <submittedName>
        <fullName evidence="2">Uncharacterized protein</fullName>
    </submittedName>
</protein>
<sequence length="281" mass="29055">MAAATTALPTPRRSLLRAPLALLHAVRRRDPVLAGFGLALFAIALALGLAWAFDARQLHGESVWAKPIKFLLSVGLFALTSAWFIGDLPEARRHAAPIRTVRWGIIATGGFELGYITLQGALGQASHFNNSTPFHAVMFALMGIGALALTATTLPLAREIARHGSGLHPALRLAVVLGLGLTFVLGAGAGIAISAHGGHAVGAATDAGLPLLGWSTSGGDLRVPHFLGIHAQQILPLAGAGLVAAIPRQARLAVWAVSALYVLLTLAALAQAMQGRPLIGL</sequence>
<dbReference type="EMBL" id="JAVDPW010000003">
    <property type="protein sequence ID" value="MDR6289328.1"/>
    <property type="molecule type" value="Genomic_DNA"/>
</dbReference>
<feature type="transmembrane region" description="Helical" evidence="1">
    <location>
        <begin position="32"/>
        <end position="53"/>
    </location>
</feature>
<gene>
    <name evidence="2" type="ORF">E9232_001843</name>
</gene>
<keyword evidence="1" id="KW-0812">Transmembrane</keyword>
<comment type="caution">
    <text evidence="2">The sequence shown here is derived from an EMBL/GenBank/DDBJ whole genome shotgun (WGS) entry which is preliminary data.</text>
</comment>
<accession>A0ABU1JLW7</accession>
<dbReference type="RefSeq" id="WP_309793567.1">
    <property type="nucleotide sequence ID" value="NZ_JAVDPW010000003.1"/>
</dbReference>
<keyword evidence="1" id="KW-1133">Transmembrane helix</keyword>
<evidence type="ECO:0000256" key="1">
    <source>
        <dbReference type="SAM" id="Phobius"/>
    </source>
</evidence>
<proteinExistence type="predicted"/>
<organism evidence="2 3">
    <name type="scientific">Inquilinus ginsengisoli</name>
    <dbReference type="NCBI Taxonomy" id="363840"/>
    <lineage>
        <taxon>Bacteria</taxon>
        <taxon>Pseudomonadati</taxon>
        <taxon>Pseudomonadota</taxon>
        <taxon>Alphaproteobacteria</taxon>
        <taxon>Rhodospirillales</taxon>
        <taxon>Rhodospirillaceae</taxon>
        <taxon>Inquilinus</taxon>
    </lineage>
</organism>
<feature type="transmembrane region" description="Helical" evidence="1">
    <location>
        <begin position="226"/>
        <end position="245"/>
    </location>
</feature>
<name>A0ABU1JLW7_9PROT</name>
<keyword evidence="3" id="KW-1185">Reference proteome</keyword>
<dbReference type="Proteomes" id="UP001262410">
    <property type="component" value="Unassembled WGS sequence"/>
</dbReference>
<feature type="transmembrane region" description="Helical" evidence="1">
    <location>
        <begin position="169"/>
        <end position="193"/>
    </location>
</feature>
<feature type="transmembrane region" description="Helical" evidence="1">
    <location>
        <begin position="134"/>
        <end position="157"/>
    </location>
</feature>
<keyword evidence="1" id="KW-0472">Membrane</keyword>